<sequence length="120" mass="12573">MTWTSSPFCRPPVISESVPKTWPTVTSVVTGWPPTSLRTTVFPFSVRIAAVGTVRMSSYCRTTIDTLAEPPAYRPAGLPVTATVTGKVAAPPLLLAAITPTWATVPAAFCELPAGVISTG</sequence>
<reference evidence="1 2" key="1">
    <citation type="submission" date="2017-07" db="EMBL/GenBank/DDBJ databases">
        <title>Draft whole genome sequences of clinical Proprionibacteriaceae strains.</title>
        <authorList>
            <person name="Bernier A.-M."/>
            <person name="Bernard K."/>
            <person name="Domingo M.-C."/>
        </authorList>
    </citation>
    <scope>NUCLEOTIDE SEQUENCE [LARGE SCALE GENOMIC DNA]</scope>
    <source>
        <strain evidence="1 2">NML 030167</strain>
    </source>
</reference>
<name>A0A255GKP4_9ACTN</name>
<comment type="caution">
    <text evidence="1">The sequence shown here is derived from an EMBL/GenBank/DDBJ whole genome shotgun (WGS) entry which is preliminary data.</text>
</comment>
<evidence type="ECO:0000313" key="2">
    <source>
        <dbReference type="Proteomes" id="UP000215896"/>
    </source>
</evidence>
<evidence type="ECO:0000313" key="1">
    <source>
        <dbReference type="EMBL" id="OYO13554.1"/>
    </source>
</evidence>
<organism evidence="1 2">
    <name type="scientific">Enemella evansiae</name>
    <dbReference type="NCBI Taxonomy" id="2016499"/>
    <lineage>
        <taxon>Bacteria</taxon>
        <taxon>Bacillati</taxon>
        <taxon>Actinomycetota</taxon>
        <taxon>Actinomycetes</taxon>
        <taxon>Propionibacteriales</taxon>
        <taxon>Propionibacteriaceae</taxon>
        <taxon>Enemella</taxon>
    </lineage>
</organism>
<dbReference type="EMBL" id="NMVO01000013">
    <property type="protein sequence ID" value="OYO13554.1"/>
    <property type="molecule type" value="Genomic_DNA"/>
</dbReference>
<gene>
    <name evidence="1" type="ORF">CGZ94_11350</name>
</gene>
<dbReference type="AlphaFoldDB" id="A0A255GKP4"/>
<keyword evidence="2" id="KW-1185">Reference proteome</keyword>
<protein>
    <submittedName>
        <fullName evidence="1">Uncharacterized protein</fullName>
    </submittedName>
</protein>
<dbReference type="Proteomes" id="UP000215896">
    <property type="component" value="Unassembled WGS sequence"/>
</dbReference>
<proteinExistence type="predicted"/>
<accession>A0A255GKP4</accession>